<protein>
    <submittedName>
        <fullName evidence="2">Uncharacterized protein</fullName>
    </submittedName>
</protein>
<evidence type="ECO:0000313" key="2">
    <source>
        <dbReference type="EMBL" id="GBP41117.1"/>
    </source>
</evidence>
<keyword evidence="3" id="KW-1185">Reference proteome</keyword>
<evidence type="ECO:0000313" key="3">
    <source>
        <dbReference type="Proteomes" id="UP000299102"/>
    </source>
</evidence>
<feature type="region of interest" description="Disordered" evidence="1">
    <location>
        <begin position="76"/>
        <end position="102"/>
    </location>
</feature>
<dbReference type="EMBL" id="BGZK01000393">
    <property type="protein sequence ID" value="GBP41117.1"/>
    <property type="molecule type" value="Genomic_DNA"/>
</dbReference>
<accession>A0A4C1VRW8</accession>
<gene>
    <name evidence="2" type="ORF">EVAR_32570_1</name>
</gene>
<sequence>MVDETIKLCDSMLNKSARTDTLRIFINFNSAKKIRKYFKVRIARGPHNKPDEQCSLHKCAARRPLYVVTVGTRLRKRGGKRGGPRCTATSSESRWTRSSAAA</sequence>
<dbReference type="AlphaFoldDB" id="A0A4C1VRW8"/>
<name>A0A4C1VRW8_EUMVA</name>
<dbReference type="Proteomes" id="UP000299102">
    <property type="component" value="Unassembled WGS sequence"/>
</dbReference>
<organism evidence="2 3">
    <name type="scientific">Eumeta variegata</name>
    <name type="common">Bagworm moth</name>
    <name type="synonym">Eumeta japonica</name>
    <dbReference type="NCBI Taxonomy" id="151549"/>
    <lineage>
        <taxon>Eukaryota</taxon>
        <taxon>Metazoa</taxon>
        <taxon>Ecdysozoa</taxon>
        <taxon>Arthropoda</taxon>
        <taxon>Hexapoda</taxon>
        <taxon>Insecta</taxon>
        <taxon>Pterygota</taxon>
        <taxon>Neoptera</taxon>
        <taxon>Endopterygota</taxon>
        <taxon>Lepidoptera</taxon>
        <taxon>Glossata</taxon>
        <taxon>Ditrysia</taxon>
        <taxon>Tineoidea</taxon>
        <taxon>Psychidae</taxon>
        <taxon>Oiketicinae</taxon>
        <taxon>Eumeta</taxon>
    </lineage>
</organism>
<feature type="compositionally biased region" description="Polar residues" evidence="1">
    <location>
        <begin position="87"/>
        <end position="102"/>
    </location>
</feature>
<comment type="caution">
    <text evidence="2">The sequence shown here is derived from an EMBL/GenBank/DDBJ whole genome shotgun (WGS) entry which is preliminary data.</text>
</comment>
<proteinExistence type="predicted"/>
<reference evidence="2 3" key="1">
    <citation type="journal article" date="2019" name="Commun. Biol.">
        <title>The bagworm genome reveals a unique fibroin gene that provides high tensile strength.</title>
        <authorList>
            <person name="Kono N."/>
            <person name="Nakamura H."/>
            <person name="Ohtoshi R."/>
            <person name="Tomita M."/>
            <person name="Numata K."/>
            <person name="Arakawa K."/>
        </authorList>
    </citation>
    <scope>NUCLEOTIDE SEQUENCE [LARGE SCALE GENOMIC DNA]</scope>
</reference>
<evidence type="ECO:0000256" key="1">
    <source>
        <dbReference type="SAM" id="MobiDB-lite"/>
    </source>
</evidence>